<dbReference type="AlphaFoldDB" id="A0A158QLX0"/>
<name>A0A158QLX0_HAEPC</name>
<gene>
    <name evidence="1" type="ORF">HPLM_LOCUS7191</name>
</gene>
<protein>
    <submittedName>
        <fullName evidence="1 3">Uncharacterized protein</fullName>
    </submittedName>
</protein>
<dbReference type="WBParaSite" id="HPLM_0000719901-mRNA-1">
    <property type="protein sequence ID" value="HPLM_0000719901-mRNA-1"/>
    <property type="gene ID" value="HPLM_0000719901"/>
</dbReference>
<dbReference type="EMBL" id="UZAF01016617">
    <property type="protein sequence ID" value="VDO31199.1"/>
    <property type="molecule type" value="Genomic_DNA"/>
</dbReference>
<evidence type="ECO:0000313" key="1">
    <source>
        <dbReference type="EMBL" id="VDO31199.1"/>
    </source>
</evidence>
<evidence type="ECO:0000313" key="3">
    <source>
        <dbReference type="WBParaSite" id="HPLM_0000719901-mRNA-1"/>
    </source>
</evidence>
<keyword evidence="2" id="KW-1185">Reference proteome</keyword>
<proteinExistence type="predicted"/>
<dbReference type="Proteomes" id="UP000268014">
    <property type="component" value="Unassembled WGS sequence"/>
</dbReference>
<sequence length="47" mass="5820">MTQTVDYFPQRSREELHKKRFLLFRERIVRGRSSMKHEPLLFNNSHC</sequence>
<organism evidence="3">
    <name type="scientific">Haemonchus placei</name>
    <name type="common">Barber's pole worm</name>
    <dbReference type="NCBI Taxonomy" id="6290"/>
    <lineage>
        <taxon>Eukaryota</taxon>
        <taxon>Metazoa</taxon>
        <taxon>Ecdysozoa</taxon>
        <taxon>Nematoda</taxon>
        <taxon>Chromadorea</taxon>
        <taxon>Rhabditida</taxon>
        <taxon>Rhabditina</taxon>
        <taxon>Rhabditomorpha</taxon>
        <taxon>Strongyloidea</taxon>
        <taxon>Trichostrongylidae</taxon>
        <taxon>Haemonchus</taxon>
    </lineage>
</organism>
<evidence type="ECO:0000313" key="2">
    <source>
        <dbReference type="Proteomes" id="UP000268014"/>
    </source>
</evidence>
<reference evidence="3" key="1">
    <citation type="submission" date="2016-04" db="UniProtKB">
        <authorList>
            <consortium name="WormBaseParasite"/>
        </authorList>
    </citation>
    <scope>IDENTIFICATION</scope>
</reference>
<accession>A0A158QLX0</accession>
<reference evidence="1 2" key="2">
    <citation type="submission" date="2018-11" db="EMBL/GenBank/DDBJ databases">
        <authorList>
            <consortium name="Pathogen Informatics"/>
        </authorList>
    </citation>
    <scope>NUCLEOTIDE SEQUENCE [LARGE SCALE GENOMIC DNA]</scope>
    <source>
        <strain evidence="1 2">MHpl1</strain>
    </source>
</reference>